<dbReference type="PANTHER" id="PTHR43394:SF1">
    <property type="entry name" value="ATP-BINDING CASSETTE SUB-FAMILY B MEMBER 10, MITOCHONDRIAL"/>
    <property type="match status" value="1"/>
</dbReference>
<gene>
    <name evidence="11" type="ORF">HMPREF9225_0753</name>
</gene>
<dbReference type="SUPFAM" id="SSF52540">
    <property type="entry name" value="P-loop containing nucleoside triphosphate hydrolases"/>
    <property type="match status" value="1"/>
</dbReference>
<keyword evidence="6 8" id="KW-1133">Transmembrane helix</keyword>
<proteinExistence type="predicted"/>
<feature type="transmembrane region" description="Helical" evidence="8">
    <location>
        <begin position="148"/>
        <end position="169"/>
    </location>
</feature>
<dbReference type="eggNOG" id="COG1132">
    <property type="taxonomic scope" value="Bacteria"/>
</dbReference>
<feature type="domain" description="ABC transmembrane type-1" evidence="10">
    <location>
        <begin position="32"/>
        <end position="321"/>
    </location>
</feature>
<comment type="caution">
    <text evidence="11">The sequence shown here is derived from an EMBL/GenBank/DDBJ whole genome shotgun (WGS) entry which is preliminary data.</text>
</comment>
<keyword evidence="2" id="KW-0813">Transport</keyword>
<dbReference type="Pfam" id="PF00005">
    <property type="entry name" value="ABC_tran"/>
    <property type="match status" value="1"/>
</dbReference>
<dbReference type="PANTHER" id="PTHR43394">
    <property type="entry name" value="ATP-DEPENDENT PERMEASE MDL1, MITOCHONDRIAL"/>
    <property type="match status" value="1"/>
</dbReference>
<feature type="transmembrane region" description="Helical" evidence="8">
    <location>
        <begin position="175"/>
        <end position="194"/>
    </location>
</feature>
<keyword evidence="3 8" id="KW-0812">Transmembrane</keyword>
<dbReference type="HOGENOM" id="CLU_000604_84_3_9"/>
<evidence type="ECO:0000259" key="10">
    <source>
        <dbReference type="PROSITE" id="PS50929"/>
    </source>
</evidence>
<organism evidence="11 12">
    <name type="scientific">Peptoniphilus duerdenii ATCC BAA-1640</name>
    <dbReference type="NCBI Taxonomy" id="862517"/>
    <lineage>
        <taxon>Bacteria</taxon>
        <taxon>Bacillati</taxon>
        <taxon>Bacillota</taxon>
        <taxon>Tissierellia</taxon>
        <taxon>Tissierellales</taxon>
        <taxon>Peptoniphilaceae</taxon>
        <taxon>Peptoniphilus</taxon>
    </lineage>
</organism>
<sequence length="623" mass="70394">MKKNKKSIDKSSLNDGKRILKYILKHNGSRFILVFFLIIISIISTVSFSLFLKTIIDNYITPMIGMTNPDFGPLLKVIIKMGVVFYAGVIANYIYQMIMVYVTEDTCYNLRQELFTHLEILPIKYFDKKSHGDVMSVFTNDIQAVEQAIANIPSVFSSILTVISIFIVMLIESRILSLIVVLCIVLMFVIMKSIGSKSSTFFMKQQKTLGEENGYIEEYIDGQKVVKVFSYEDKTVEEFKEINNRLFESTMYANRYSLFLMPITFFIFNFQYAIIAIVGGILAISETGGITVGMIATFLQLSRTLGGPMRNLSQMINQFLLALAGAGRLFELLDEVSEENKGHIKLVRVEKDGNKLKETKEKTGHWAWKDDRKEDPFTELKGEIIFEDVTFGYEENKPVLKNISLYAKPEQKIAFVGSTGAGKTTITNLVNRFYDIWEGKITFDGIDIKEIDKRDLRRSLGMVLQDTHLFTGSIKDNLRFGNPSATDKEVVRGAKRTQAHHFITLLPEGYDTVISGTDTGLSEGQAQLLSIARAEIMGPPVLILDEATSSIDTRTEMLVQESMDKVMTGRTTFVIAHRLSTVRNSDAIMVLEHGEIIERGRHEDLMEENGVYANLYKGGLSEE</sequence>
<feature type="transmembrane region" description="Helical" evidence="8">
    <location>
        <begin position="71"/>
        <end position="95"/>
    </location>
</feature>
<evidence type="ECO:0000313" key="12">
    <source>
        <dbReference type="Proteomes" id="UP000003280"/>
    </source>
</evidence>
<evidence type="ECO:0000259" key="9">
    <source>
        <dbReference type="PROSITE" id="PS50893"/>
    </source>
</evidence>
<dbReference type="SMART" id="SM00382">
    <property type="entry name" value="AAA"/>
    <property type="match status" value="1"/>
</dbReference>
<evidence type="ECO:0000256" key="7">
    <source>
        <dbReference type="ARBA" id="ARBA00023136"/>
    </source>
</evidence>
<dbReference type="PROSITE" id="PS50929">
    <property type="entry name" value="ABC_TM1F"/>
    <property type="match status" value="1"/>
</dbReference>
<dbReference type="GO" id="GO:0005886">
    <property type="term" value="C:plasma membrane"/>
    <property type="evidence" value="ECO:0007669"/>
    <property type="project" value="UniProtKB-SubCell"/>
</dbReference>
<evidence type="ECO:0000313" key="11">
    <source>
        <dbReference type="EMBL" id="EFM25605.1"/>
    </source>
</evidence>
<dbReference type="CDD" id="cd18547">
    <property type="entry name" value="ABC_6TM_Tm288_like"/>
    <property type="match status" value="1"/>
</dbReference>
<keyword evidence="5 11" id="KW-0067">ATP-binding</keyword>
<dbReference type="OrthoDB" id="9762778at2"/>
<keyword evidence="4" id="KW-0547">Nucleotide-binding</keyword>
<dbReference type="CDD" id="cd03254">
    <property type="entry name" value="ABCC_Glucan_exporter_like"/>
    <property type="match status" value="1"/>
</dbReference>
<name>E0NKR4_9FIRM</name>
<dbReference type="GO" id="GO:0015421">
    <property type="term" value="F:ABC-type oligopeptide transporter activity"/>
    <property type="evidence" value="ECO:0007669"/>
    <property type="project" value="TreeGrafter"/>
</dbReference>
<dbReference type="Pfam" id="PF00664">
    <property type="entry name" value="ABC_membrane"/>
    <property type="match status" value="1"/>
</dbReference>
<evidence type="ECO:0000256" key="8">
    <source>
        <dbReference type="SAM" id="Phobius"/>
    </source>
</evidence>
<accession>E0NKR4</accession>
<dbReference type="InterPro" id="IPR011527">
    <property type="entry name" value="ABC1_TM_dom"/>
</dbReference>
<evidence type="ECO:0000256" key="3">
    <source>
        <dbReference type="ARBA" id="ARBA00022692"/>
    </source>
</evidence>
<dbReference type="Gene3D" id="3.40.50.300">
    <property type="entry name" value="P-loop containing nucleotide triphosphate hydrolases"/>
    <property type="match status" value="1"/>
</dbReference>
<feature type="transmembrane region" description="Helical" evidence="8">
    <location>
        <begin position="258"/>
        <end position="282"/>
    </location>
</feature>
<dbReference type="EMBL" id="AEEH01000029">
    <property type="protein sequence ID" value="EFM25605.1"/>
    <property type="molecule type" value="Genomic_DNA"/>
</dbReference>
<dbReference type="InterPro" id="IPR003593">
    <property type="entry name" value="AAA+_ATPase"/>
</dbReference>
<dbReference type="Proteomes" id="UP000003280">
    <property type="component" value="Unassembled WGS sequence"/>
</dbReference>
<protein>
    <submittedName>
        <fullName evidence="11">ABC transporter, ATP-binding protein</fullName>
    </submittedName>
</protein>
<evidence type="ECO:0000256" key="6">
    <source>
        <dbReference type="ARBA" id="ARBA00022989"/>
    </source>
</evidence>
<evidence type="ECO:0000256" key="2">
    <source>
        <dbReference type="ARBA" id="ARBA00022448"/>
    </source>
</evidence>
<evidence type="ECO:0000256" key="5">
    <source>
        <dbReference type="ARBA" id="ARBA00022840"/>
    </source>
</evidence>
<dbReference type="GO" id="GO:0005524">
    <property type="term" value="F:ATP binding"/>
    <property type="evidence" value="ECO:0007669"/>
    <property type="project" value="UniProtKB-KW"/>
</dbReference>
<evidence type="ECO:0000256" key="4">
    <source>
        <dbReference type="ARBA" id="ARBA00022741"/>
    </source>
</evidence>
<dbReference type="GO" id="GO:0016887">
    <property type="term" value="F:ATP hydrolysis activity"/>
    <property type="evidence" value="ECO:0007669"/>
    <property type="project" value="InterPro"/>
</dbReference>
<feature type="transmembrane region" description="Helical" evidence="8">
    <location>
        <begin position="31"/>
        <end position="51"/>
    </location>
</feature>
<dbReference type="InterPro" id="IPR039421">
    <property type="entry name" value="Type_1_exporter"/>
</dbReference>
<dbReference type="STRING" id="862517.HMPREF9225_0753"/>
<dbReference type="InterPro" id="IPR036640">
    <property type="entry name" value="ABC1_TM_sf"/>
</dbReference>
<dbReference type="AlphaFoldDB" id="E0NKR4"/>
<feature type="domain" description="ABC transporter" evidence="9">
    <location>
        <begin position="384"/>
        <end position="618"/>
    </location>
</feature>
<keyword evidence="7 8" id="KW-0472">Membrane</keyword>
<dbReference type="InterPro" id="IPR003439">
    <property type="entry name" value="ABC_transporter-like_ATP-bd"/>
</dbReference>
<reference evidence="11 12" key="1">
    <citation type="submission" date="2010-07" db="EMBL/GenBank/DDBJ databases">
        <authorList>
            <person name="Muzny D."/>
            <person name="Qin X."/>
            <person name="Deng J."/>
            <person name="Jiang H."/>
            <person name="Liu Y."/>
            <person name="Qu J."/>
            <person name="Song X.-Z."/>
            <person name="Zhang L."/>
            <person name="Thornton R."/>
            <person name="Coyle M."/>
            <person name="Francisco L."/>
            <person name="Jackson L."/>
            <person name="Javaid M."/>
            <person name="Korchina V."/>
            <person name="Kovar C."/>
            <person name="Mata R."/>
            <person name="Mathew T."/>
            <person name="Ngo R."/>
            <person name="Nguyen L."/>
            <person name="Nguyen N."/>
            <person name="Okwuonu G."/>
            <person name="Ongeri F."/>
            <person name="Pham C."/>
            <person name="Simmons D."/>
            <person name="Wilczek-Boney K."/>
            <person name="Hale W."/>
            <person name="Jakkamsetti A."/>
            <person name="Pham P."/>
            <person name="Ruth R."/>
            <person name="San Lucas F."/>
            <person name="Warren J."/>
            <person name="Zhang J."/>
            <person name="Zhao Z."/>
            <person name="Zhou C."/>
            <person name="Zhu D."/>
            <person name="Lee S."/>
            <person name="Bess C."/>
            <person name="Blankenburg K."/>
            <person name="Forbes L."/>
            <person name="Fu Q."/>
            <person name="Gubbala S."/>
            <person name="Hirani K."/>
            <person name="Jayaseelan J.C."/>
            <person name="Lara F."/>
            <person name="Munidasa M."/>
            <person name="Palculict T."/>
            <person name="Patil S."/>
            <person name="Pu L.-L."/>
            <person name="Saada N."/>
            <person name="Tang L."/>
            <person name="Weissenberger G."/>
            <person name="Zhu Y."/>
            <person name="Hemphill L."/>
            <person name="Shang Y."/>
            <person name="Youmans B."/>
            <person name="Ayvaz T."/>
            <person name="Ross M."/>
            <person name="Santibanez J."/>
            <person name="Aqrawi P."/>
            <person name="Gross S."/>
            <person name="Joshi V."/>
            <person name="Fowler G."/>
            <person name="Nazareth L."/>
            <person name="Reid J."/>
            <person name="Worley K."/>
            <person name="Petrosino J."/>
            <person name="Highlander S."/>
            <person name="Gibbs R."/>
        </authorList>
    </citation>
    <scope>NUCLEOTIDE SEQUENCE [LARGE SCALE GENOMIC DNA]</scope>
    <source>
        <strain evidence="11 12">ATCC BAA-1640</strain>
    </source>
</reference>
<dbReference type="SUPFAM" id="SSF90123">
    <property type="entry name" value="ABC transporter transmembrane region"/>
    <property type="match status" value="1"/>
</dbReference>
<keyword evidence="12" id="KW-1185">Reference proteome</keyword>
<dbReference type="FunFam" id="3.40.50.300:FF:000287">
    <property type="entry name" value="Multidrug ABC transporter ATP-binding protein"/>
    <property type="match status" value="1"/>
</dbReference>
<dbReference type="RefSeq" id="WP_008901568.1">
    <property type="nucleotide sequence ID" value="NZ_GL397071.1"/>
</dbReference>
<dbReference type="PROSITE" id="PS50893">
    <property type="entry name" value="ABC_TRANSPORTER_2"/>
    <property type="match status" value="1"/>
</dbReference>
<evidence type="ECO:0000256" key="1">
    <source>
        <dbReference type="ARBA" id="ARBA00004651"/>
    </source>
</evidence>
<dbReference type="Gene3D" id="1.20.1560.10">
    <property type="entry name" value="ABC transporter type 1, transmembrane domain"/>
    <property type="match status" value="1"/>
</dbReference>
<comment type="subcellular location">
    <subcellularLocation>
        <location evidence="1">Cell membrane</location>
        <topology evidence="1">Multi-pass membrane protein</topology>
    </subcellularLocation>
</comment>
<dbReference type="InterPro" id="IPR027417">
    <property type="entry name" value="P-loop_NTPase"/>
</dbReference>